<dbReference type="RefSeq" id="WP_025358072.1">
    <property type="nucleotide sequence ID" value="NZ_BAAABQ010000007.1"/>
</dbReference>
<comment type="similarity">
    <text evidence="1 2">Belongs to the anti-sigma-factor antagonist family.</text>
</comment>
<evidence type="ECO:0000313" key="4">
    <source>
        <dbReference type="EMBL" id="MBA8924315.1"/>
    </source>
</evidence>
<dbReference type="PANTHER" id="PTHR33495:SF2">
    <property type="entry name" value="ANTI-SIGMA FACTOR ANTAGONIST TM_1081-RELATED"/>
    <property type="match status" value="1"/>
</dbReference>
<dbReference type="InterPro" id="IPR002645">
    <property type="entry name" value="STAS_dom"/>
</dbReference>
<dbReference type="CDD" id="cd07043">
    <property type="entry name" value="STAS_anti-anti-sigma_factors"/>
    <property type="match status" value="1"/>
</dbReference>
<evidence type="ECO:0000313" key="5">
    <source>
        <dbReference type="Proteomes" id="UP000517916"/>
    </source>
</evidence>
<dbReference type="Proteomes" id="UP000517916">
    <property type="component" value="Unassembled WGS sequence"/>
</dbReference>
<keyword evidence="5" id="KW-1185">Reference proteome</keyword>
<dbReference type="PANTHER" id="PTHR33495">
    <property type="entry name" value="ANTI-SIGMA FACTOR ANTAGONIST TM_1081-RELATED-RELATED"/>
    <property type="match status" value="1"/>
</dbReference>
<dbReference type="NCBIfam" id="TIGR00377">
    <property type="entry name" value="ant_ant_sig"/>
    <property type="match status" value="1"/>
</dbReference>
<gene>
    <name evidence="4" type="ORF">BC739_001512</name>
</gene>
<dbReference type="EMBL" id="JACJID010000001">
    <property type="protein sequence ID" value="MBA8924315.1"/>
    <property type="molecule type" value="Genomic_DNA"/>
</dbReference>
<proteinExistence type="inferred from homology"/>
<organism evidence="4 5">
    <name type="scientific">Kutzneria viridogrisea</name>
    <dbReference type="NCBI Taxonomy" id="47990"/>
    <lineage>
        <taxon>Bacteria</taxon>
        <taxon>Bacillati</taxon>
        <taxon>Actinomycetota</taxon>
        <taxon>Actinomycetes</taxon>
        <taxon>Pseudonocardiales</taxon>
        <taxon>Pseudonocardiaceae</taxon>
        <taxon>Kutzneria</taxon>
    </lineage>
</organism>
<accession>A0ABR6BBX6</accession>
<evidence type="ECO:0000256" key="2">
    <source>
        <dbReference type="RuleBase" id="RU003749"/>
    </source>
</evidence>
<sequence length="124" mass="13115">MNETPSALVSVRTQHLDNAVVVSASGELDMATTSAFADALDRVVLDGMHAMVVDLSEVVFFGSAALSVLIRLHRAATDRGLQLRVVCGPLVAKPLQLTGVDQLLNLFPSLDEALHNLTPNPLGS</sequence>
<name>A0ABR6BBX6_9PSEU</name>
<dbReference type="InterPro" id="IPR003658">
    <property type="entry name" value="Anti-sigma_ant"/>
</dbReference>
<evidence type="ECO:0000256" key="1">
    <source>
        <dbReference type="ARBA" id="ARBA00009013"/>
    </source>
</evidence>
<dbReference type="PROSITE" id="PS50801">
    <property type="entry name" value="STAS"/>
    <property type="match status" value="1"/>
</dbReference>
<feature type="domain" description="STAS" evidence="3">
    <location>
        <begin position="9"/>
        <end position="117"/>
    </location>
</feature>
<protein>
    <recommendedName>
        <fullName evidence="2">Anti-sigma factor antagonist</fullName>
    </recommendedName>
</protein>
<reference evidence="4 5" key="1">
    <citation type="submission" date="2020-08" db="EMBL/GenBank/DDBJ databases">
        <title>Genomic Encyclopedia of Archaeal and Bacterial Type Strains, Phase II (KMG-II): from individual species to whole genera.</title>
        <authorList>
            <person name="Goeker M."/>
        </authorList>
    </citation>
    <scope>NUCLEOTIDE SEQUENCE [LARGE SCALE GENOMIC DNA]</scope>
    <source>
        <strain evidence="4 5">DSM 43850</strain>
    </source>
</reference>
<dbReference type="Pfam" id="PF01740">
    <property type="entry name" value="STAS"/>
    <property type="match status" value="1"/>
</dbReference>
<dbReference type="Gene3D" id="3.30.750.24">
    <property type="entry name" value="STAS domain"/>
    <property type="match status" value="1"/>
</dbReference>
<evidence type="ECO:0000259" key="3">
    <source>
        <dbReference type="PROSITE" id="PS50801"/>
    </source>
</evidence>
<dbReference type="SUPFAM" id="SSF52091">
    <property type="entry name" value="SpoIIaa-like"/>
    <property type="match status" value="1"/>
</dbReference>
<dbReference type="InterPro" id="IPR036513">
    <property type="entry name" value="STAS_dom_sf"/>
</dbReference>
<comment type="caution">
    <text evidence="4">The sequence shown here is derived from an EMBL/GenBank/DDBJ whole genome shotgun (WGS) entry which is preliminary data.</text>
</comment>